<organism evidence="2 3">
    <name type="scientific">Sandarakinorhabdus fusca</name>
    <dbReference type="NCBI Taxonomy" id="1439888"/>
    <lineage>
        <taxon>Bacteria</taxon>
        <taxon>Pseudomonadati</taxon>
        <taxon>Pseudomonadota</taxon>
        <taxon>Alphaproteobacteria</taxon>
        <taxon>Sphingomonadales</taxon>
        <taxon>Sphingosinicellaceae</taxon>
        <taxon>Sandarakinorhabdus</taxon>
    </lineage>
</organism>
<feature type="transmembrane region" description="Helical" evidence="1">
    <location>
        <begin position="334"/>
        <end position="352"/>
    </location>
</feature>
<dbReference type="Gene3D" id="1.20.120.1760">
    <property type="match status" value="1"/>
</dbReference>
<comment type="caution">
    <text evidence="2">The sequence shown here is derived from an EMBL/GenBank/DDBJ whole genome shotgun (WGS) entry which is preliminary data.</text>
</comment>
<accession>A0A7C9LEH8</accession>
<evidence type="ECO:0000313" key="3">
    <source>
        <dbReference type="Proteomes" id="UP000481327"/>
    </source>
</evidence>
<evidence type="ECO:0000313" key="2">
    <source>
        <dbReference type="EMBL" id="MQT15927.1"/>
    </source>
</evidence>
<dbReference type="EMBL" id="WIOL01000001">
    <property type="protein sequence ID" value="MQT15927.1"/>
    <property type="molecule type" value="Genomic_DNA"/>
</dbReference>
<keyword evidence="1" id="KW-0472">Membrane</keyword>
<feature type="transmembrane region" description="Helical" evidence="1">
    <location>
        <begin position="25"/>
        <end position="47"/>
    </location>
</feature>
<dbReference type="InterPro" id="IPR043130">
    <property type="entry name" value="CDP-OH_PTrfase_TM_dom"/>
</dbReference>
<sequence length="440" mass="45668">MPDPAPFATKSPIAEASGETDGGRLVGLIFPATGATAALLVGGLTVMERQARTLRGLGAQRLVVVDPEPLTVLPAGAEMARAAQLADLVAPGDRVIAVASGLIVDVRAMAAMLATPAPALLVRQGGAADYVERLDAATLAAGVMILPGAMVRVVAADIGEWDLASTLLRTAAVAPTTTRLDLDTLPCDDPALERTQPMLWVRPSDAATAQAATRAVVAAAQPGVVDWPARWLHPPVEDALARWLAPSRVTPDMVIAAAAVLGVAAAVAMVSGALWIGLAIVLLSGPLEGLAAKLARTRGTAPRPARQMRRLGAVMAALWVSGLAWHFAGSMGVVAAGAIAALVLVPALASAVQRDAFARWTGTNIDSAGTVERRIRLFAASRNTLAWGWLPFAVLGLWHEGYVAMAVACIVSAALRQWRFTARLDGIFALARQQVATNRQ</sequence>
<keyword evidence="3" id="KW-1185">Reference proteome</keyword>
<dbReference type="Proteomes" id="UP000481327">
    <property type="component" value="Unassembled WGS sequence"/>
</dbReference>
<reference evidence="2 3" key="1">
    <citation type="submission" date="2019-09" db="EMBL/GenBank/DDBJ databases">
        <title>Polymorphobacter sp. isolated from a lake in China.</title>
        <authorList>
            <person name="Liu Z."/>
        </authorList>
    </citation>
    <scope>NUCLEOTIDE SEQUENCE [LARGE SCALE GENOMIC DNA]</scope>
    <source>
        <strain evidence="2 3">D40P</strain>
    </source>
</reference>
<keyword evidence="1" id="KW-0812">Transmembrane</keyword>
<proteinExistence type="predicted"/>
<evidence type="ECO:0000256" key="1">
    <source>
        <dbReference type="SAM" id="Phobius"/>
    </source>
</evidence>
<dbReference type="AlphaFoldDB" id="A0A7C9LEH8"/>
<dbReference type="RefSeq" id="WP_152576388.1">
    <property type="nucleotide sequence ID" value="NZ_JAATJI010000001.1"/>
</dbReference>
<name>A0A7C9LEH8_9SPHN</name>
<protein>
    <submittedName>
        <fullName evidence="2">Uncharacterized protein</fullName>
    </submittedName>
</protein>
<gene>
    <name evidence="2" type="ORF">F3168_01440</name>
</gene>
<dbReference type="OrthoDB" id="8477220at2"/>
<keyword evidence="1" id="KW-1133">Transmembrane helix</keyword>